<reference evidence="2" key="1">
    <citation type="submission" date="2023-04" db="EMBL/GenBank/DDBJ databases">
        <authorList>
            <consortium name="ELIXIR-Norway"/>
        </authorList>
    </citation>
    <scope>NUCLEOTIDE SEQUENCE [LARGE SCALE GENOMIC DNA]</scope>
</reference>
<accession>A0ABN8XT09</accession>
<feature type="region of interest" description="Disordered" evidence="1">
    <location>
        <begin position="1"/>
        <end position="57"/>
    </location>
</feature>
<feature type="compositionally biased region" description="Low complexity" evidence="1">
    <location>
        <begin position="91"/>
        <end position="107"/>
    </location>
</feature>
<feature type="region of interest" description="Disordered" evidence="1">
    <location>
        <begin position="90"/>
        <end position="121"/>
    </location>
</feature>
<gene>
    <name evidence="2" type="ORF">MRATA1EN1_LOCUS300</name>
</gene>
<sequence>MAAGAAAAERRRRQLLGREGAKGASCPPTSHSSLLAFSPFVLPPHPTRAAERARPPARARVYLGSSLAAPTNHRLRPPCAPASQYALPLGRLLAQSSPSPRPLSSQPWRGPSRERGRKRQAKWAELAVRTRITVSDGEKPVAIYLAGGAVASLSGLALAAESGSGAA</sequence>
<evidence type="ECO:0000256" key="1">
    <source>
        <dbReference type="SAM" id="MobiDB-lite"/>
    </source>
</evidence>
<keyword evidence="3" id="KW-1185">Reference proteome</keyword>
<evidence type="ECO:0000313" key="2">
    <source>
        <dbReference type="EMBL" id="CAI9151338.1"/>
    </source>
</evidence>
<dbReference type="EMBL" id="OX459937">
    <property type="protein sequence ID" value="CAI9151338.1"/>
    <property type="molecule type" value="Genomic_DNA"/>
</dbReference>
<evidence type="ECO:0000313" key="3">
    <source>
        <dbReference type="Proteomes" id="UP001176941"/>
    </source>
</evidence>
<protein>
    <submittedName>
        <fullName evidence="2">Uncharacterized protein</fullName>
    </submittedName>
</protein>
<proteinExistence type="predicted"/>
<organism evidence="2 3">
    <name type="scientific">Rangifer tarandus platyrhynchus</name>
    <name type="common">Svalbard reindeer</name>
    <dbReference type="NCBI Taxonomy" id="3082113"/>
    <lineage>
        <taxon>Eukaryota</taxon>
        <taxon>Metazoa</taxon>
        <taxon>Chordata</taxon>
        <taxon>Craniata</taxon>
        <taxon>Vertebrata</taxon>
        <taxon>Euteleostomi</taxon>
        <taxon>Mammalia</taxon>
        <taxon>Eutheria</taxon>
        <taxon>Laurasiatheria</taxon>
        <taxon>Artiodactyla</taxon>
        <taxon>Ruminantia</taxon>
        <taxon>Pecora</taxon>
        <taxon>Cervidae</taxon>
        <taxon>Odocoileinae</taxon>
        <taxon>Rangifer</taxon>
    </lineage>
</organism>
<name>A0ABN8XT09_RANTA</name>
<dbReference type="Proteomes" id="UP001176941">
    <property type="component" value="Chromosome 1"/>
</dbReference>